<proteinExistence type="predicted"/>
<keyword evidence="2" id="KW-1185">Reference proteome</keyword>
<dbReference type="RefSeq" id="WP_378301384.1">
    <property type="nucleotide sequence ID" value="NZ_JBHTJA010000046.1"/>
</dbReference>
<sequence>MPLSEVTATAARLRSRGIDGTFVELELLATRFRDAGLRVDVLGG</sequence>
<name>A0ABW3EUH2_9ACTN</name>
<dbReference type="EMBL" id="JBHTJA010000046">
    <property type="protein sequence ID" value="MFD0903017.1"/>
    <property type="molecule type" value="Genomic_DNA"/>
</dbReference>
<reference evidence="2" key="1">
    <citation type="journal article" date="2019" name="Int. J. Syst. Evol. Microbiol.">
        <title>The Global Catalogue of Microorganisms (GCM) 10K type strain sequencing project: providing services to taxonomists for standard genome sequencing and annotation.</title>
        <authorList>
            <consortium name="The Broad Institute Genomics Platform"/>
            <consortium name="The Broad Institute Genome Sequencing Center for Infectious Disease"/>
            <person name="Wu L."/>
            <person name="Ma J."/>
        </authorList>
    </citation>
    <scope>NUCLEOTIDE SEQUENCE [LARGE SCALE GENOMIC DNA]</scope>
    <source>
        <strain evidence="2">JCM 31202</strain>
    </source>
</reference>
<comment type="caution">
    <text evidence="1">The sequence shown here is derived from an EMBL/GenBank/DDBJ whole genome shotgun (WGS) entry which is preliminary data.</text>
</comment>
<evidence type="ECO:0000313" key="1">
    <source>
        <dbReference type="EMBL" id="MFD0903017.1"/>
    </source>
</evidence>
<dbReference type="Proteomes" id="UP001596972">
    <property type="component" value="Unassembled WGS sequence"/>
</dbReference>
<organism evidence="1 2">
    <name type="scientific">Actinomadura sediminis</name>
    <dbReference type="NCBI Taxonomy" id="1038904"/>
    <lineage>
        <taxon>Bacteria</taxon>
        <taxon>Bacillati</taxon>
        <taxon>Actinomycetota</taxon>
        <taxon>Actinomycetes</taxon>
        <taxon>Streptosporangiales</taxon>
        <taxon>Thermomonosporaceae</taxon>
        <taxon>Actinomadura</taxon>
    </lineage>
</organism>
<evidence type="ECO:0000313" key="2">
    <source>
        <dbReference type="Proteomes" id="UP001596972"/>
    </source>
</evidence>
<protein>
    <submittedName>
        <fullName evidence="1">Uncharacterized protein</fullName>
    </submittedName>
</protein>
<accession>A0ABW3EUH2</accession>
<gene>
    <name evidence="1" type="ORF">ACFQ11_21665</name>
</gene>